<keyword evidence="4" id="KW-1185">Reference proteome</keyword>
<dbReference type="KEGG" id="cmar:IMCC12053_1800"/>
<dbReference type="SUPFAM" id="SSF53335">
    <property type="entry name" value="S-adenosyl-L-methionine-dependent methyltransferases"/>
    <property type="match status" value="1"/>
</dbReference>
<dbReference type="GO" id="GO:0008757">
    <property type="term" value="F:S-adenosylmethionine-dependent methyltransferase activity"/>
    <property type="evidence" value="ECO:0007669"/>
    <property type="project" value="InterPro"/>
</dbReference>
<dbReference type="Proteomes" id="UP000064920">
    <property type="component" value="Chromosome"/>
</dbReference>
<dbReference type="InterPro" id="IPR050602">
    <property type="entry name" value="Malonyl-ACP_OMT"/>
</dbReference>
<accession>A0A0N9ZQ34</accession>
<dbReference type="RefSeq" id="WP_062218195.1">
    <property type="nucleotide sequence ID" value="NZ_CP012023.1"/>
</dbReference>
<organism evidence="3 4">
    <name type="scientific">Celeribacter marinus</name>
    <dbReference type="NCBI Taxonomy" id="1397108"/>
    <lineage>
        <taxon>Bacteria</taxon>
        <taxon>Pseudomonadati</taxon>
        <taxon>Pseudomonadota</taxon>
        <taxon>Alphaproteobacteria</taxon>
        <taxon>Rhodobacterales</taxon>
        <taxon>Roseobacteraceae</taxon>
        <taxon>Celeribacter</taxon>
    </lineage>
</organism>
<dbReference type="EMBL" id="CP012023">
    <property type="protein sequence ID" value="ALI55747.1"/>
    <property type="molecule type" value="Genomic_DNA"/>
</dbReference>
<gene>
    <name evidence="3" type="ORF">IMCC12053_1800</name>
</gene>
<dbReference type="Pfam" id="PF08241">
    <property type="entry name" value="Methyltransf_11"/>
    <property type="match status" value="1"/>
</dbReference>
<dbReference type="STRING" id="1397108.IMCC12053_1800"/>
<evidence type="ECO:0000313" key="4">
    <source>
        <dbReference type="Proteomes" id="UP000064920"/>
    </source>
</evidence>
<dbReference type="GO" id="GO:0032259">
    <property type="term" value="P:methylation"/>
    <property type="evidence" value="ECO:0007669"/>
    <property type="project" value="UniProtKB-KW"/>
</dbReference>
<dbReference type="PANTHER" id="PTHR13090">
    <property type="entry name" value="ARGININE-HYDROXYLASE NDUFAF5, MITOCHONDRIAL"/>
    <property type="match status" value="1"/>
</dbReference>
<dbReference type="OrthoDB" id="9793723at2"/>
<dbReference type="PANTHER" id="PTHR13090:SF1">
    <property type="entry name" value="ARGININE-HYDROXYLASE NDUFAF5, MITOCHONDRIAL"/>
    <property type="match status" value="1"/>
</dbReference>
<dbReference type="Gene3D" id="3.40.50.150">
    <property type="entry name" value="Vaccinia Virus protein VP39"/>
    <property type="match status" value="1"/>
</dbReference>
<sequence>MATQTPLVNRDRLDRHRRRAERIGGDFFLHEEARLDIQDRLSMVNKSFADVAIVTGFPTLWKTWFPDATIISDTDTLGLAEQSYDLVIHAMSLHWANDPVGQLIQCNRALRPDGLMLAIFLGDETLKELRISLAEAEIAISGGLSSRVLPMGEIRDLGGLLQRASFALPVADKMVRKASYKTLNRLIYDLRSMGETAALSQSSRRFTPKSIFNLAETIYSEHYSQDGLLIATFDIVCLTGWAPDDSQPKPLLRGSAKARLADALGTNELKLRS</sequence>
<evidence type="ECO:0000256" key="2">
    <source>
        <dbReference type="ARBA" id="ARBA00022679"/>
    </source>
</evidence>
<protein>
    <submittedName>
        <fullName evidence="3">SAM-dependent methyltransferase, BioC-like</fullName>
    </submittedName>
</protein>
<dbReference type="InterPro" id="IPR029063">
    <property type="entry name" value="SAM-dependent_MTases_sf"/>
</dbReference>
<dbReference type="InterPro" id="IPR013216">
    <property type="entry name" value="Methyltransf_11"/>
</dbReference>
<keyword evidence="2 3" id="KW-0808">Transferase</keyword>
<evidence type="ECO:0000256" key="1">
    <source>
        <dbReference type="ARBA" id="ARBA00022603"/>
    </source>
</evidence>
<reference evidence="4" key="1">
    <citation type="submission" date="2015-05" db="EMBL/GenBank/DDBJ databases">
        <authorList>
            <person name="Oh H.-M."/>
            <person name="Yang J.-A."/>
            <person name="Cho J.-C."/>
            <person name="Kang I."/>
        </authorList>
    </citation>
    <scope>NUCLEOTIDE SEQUENCE [LARGE SCALE GENOMIC DNA]</scope>
    <source>
        <strain evidence="4">IMCC 12053</strain>
    </source>
</reference>
<name>A0A0N9ZQ34_9RHOB</name>
<dbReference type="AlphaFoldDB" id="A0A0N9ZQ34"/>
<proteinExistence type="predicted"/>
<evidence type="ECO:0000313" key="3">
    <source>
        <dbReference type="EMBL" id="ALI55747.1"/>
    </source>
</evidence>
<keyword evidence="1 3" id="KW-0489">Methyltransferase</keyword>
<dbReference type="PATRIC" id="fig|1397108.4.peg.1838"/>